<feature type="region of interest" description="Disordered" evidence="2">
    <location>
        <begin position="1"/>
        <end position="57"/>
    </location>
</feature>
<feature type="compositionally biased region" description="Low complexity" evidence="2">
    <location>
        <begin position="16"/>
        <end position="29"/>
    </location>
</feature>
<dbReference type="InParanoid" id="A0A165CQJ4"/>
<evidence type="ECO:0000256" key="2">
    <source>
        <dbReference type="SAM" id="MobiDB-lite"/>
    </source>
</evidence>
<dbReference type="OrthoDB" id="8170117at2759"/>
<reference evidence="3 4" key="1">
    <citation type="journal article" date="2016" name="Mol. Biol. Evol.">
        <title>Comparative Genomics of Early-Diverging Mushroom-Forming Fungi Provides Insights into the Origins of Lignocellulose Decay Capabilities.</title>
        <authorList>
            <person name="Nagy L.G."/>
            <person name="Riley R."/>
            <person name="Tritt A."/>
            <person name="Adam C."/>
            <person name="Daum C."/>
            <person name="Floudas D."/>
            <person name="Sun H."/>
            <person name="Yadav J.S."/>
            <person name="Pangilinan J."/>
            <person name="Larsson K.H."/>
            <person name="Matsuura K."/>
            <person name="Barry K."/>
            <person name="Labutti K."/>
            <person name="Kuo R."/>
            <person name="Ohm R.A."/>
            <person name="Bhattacharya S.S."/>
            <person name="Shirouzu T."/>
            <person name="Yoshinaga Y."/>
            <person name="Martin F.M."/>
            <person name="Grigoriev I.V."/>
            <person name="Hibbett D.S."/>
        </authorList>
    </citation>
    <scope>NUCLEOTIDE SEQUENCE [LARGE SCALE GENOMIC DNA]</scope>
    <source>
        <strain evidence="3 4">HHB12029</strain>
    </source>
</reference>
<name>A0A165CQJ4_EXIGL</name>
<proteinExistence type="predicted"/>
<keyword evidence="1" id="KW-0479">Metal-binding</keyword>
<dbReference type="PANTHER" id="PTHR22599">
    <property type="entry name" value="MPS ONE BINDER KINASE ACTIVATOR-LIKE MOB"/>
    <property type="match status" value="1"/>
</dbReference>
<feature type="binding site" evidence="1">
    <location>
        <position position="122"/>
    </location>
    <ligand>
        <name>Zn(2+)</name>
        <dbReference type="ChEBI" id="CHEBI:29105"/>
    </ligand>
</feature>
<sequence length="263" mass="29963">MSFFNSIGRTMNKGNRTMPRRSPTTPTSPAVGGPYDNAPGMAPSGSAGSMQQQQHGEQREKPLYLCSPFVEAALVKGNFKTIVVQPKYVDLTEWVAVNIFDFYQNINLFYGVVAEFCTLHSCPTMSAGANLDYTWIDSSRRQVKLPAPTYIDYVMTWVQNLLDDDNVFPTKAGRDFPTNFAQTVRHVYRQLLRIFAHIYHAHYHQILHLRSEPHFNSLFAHYLSFGAQYELFDIKDVKGTPTALVGIGDLWEKWKEMGILEQQ</sequence>
<dbReference type="STRING" id="1314781.A0A165CQJ4"/>
<dbReference type="Pfam" id="PF03637">
    <property type="entry name" value="Mob1_phocein"/>
    <property type="match status" value="1"/>
</dbReference>
<keyword evidence="4" id="KW-1185">Reference proteome</keyword>
<feature type="binding site" evidence="1">
    <location>
        <position position="202"/>
    </location>
    <ligand>
        <name>Zn(2+)</name>
        <dbReference type="ChEBI" id="CHEBI:29105"/>
    </ligand>
</feature>
<feature type="binding site" evidence="1">
    <location>
        <position position="197"/>
    </location>
    <ligand>
        <name>Zn(2+)</name>
        <dbReference type="ChEBI" id="CHEBI:29105"/>
    </ligand>
</feature>
<feature type="compositionally biased region" description="Polar residues" evidence="2">
    <location>
        <begin position="1"/>
        <end position="15"/>
    </location>
</feature>
<dbReference type="AlphaFoldDB" id="A0A165CQJ4"/>
<organism evidence="3 4">
    <name type="scientific">Exidia glandulosa HHB12029</name>
    <dbReference type="NCBI Taxonomy" id="1314781"/>
    <lineage>
        <taxon>Eukaryota</taxon>
        <taxon>Fungi</taxon>
        <taxon>Dikarya</taxon>
        <taxon>Basidiomycota</taxon>
        <taxon>Agaricomycotina</taxon>
        <taxon>Agaricomycetes</taxon>
        <taxon>Auriculariales</taxon>
        <taxon>Exidiaceae</taxon>
        <taxon>Exidia</taxon>
    </lineage>
</organism>
<dbReference type="Gene3D" id="1.20.140.30">
    <property type="entry name" value="MOB kinase activator"/>
    <property type="match status" value="1"/>
</dbReference>
<evidence type="ECO:0008006" key="5">
    <source>
        <dbReference type="Google" id="ProtNLM"/>
    </source>
</evidence>
<evidence type="ECO:0000313" key="3">
    <source>
        <dbReference type="EMBL" id="KZV82907.1"/>
    </source>
</evidence>
<keyword evidence="1" id="KW-0862">Zinc</keyword>
<feature type="compositionally biased region" description="Polar residues" evidence="2">
    <location>
        <begin position="46"/>
        <end position="55"/>
    </location>
</feature>
<accession>A0A165CQJ4</accession>
<dbReference type="InterPro" id="IPR005301">
    <property type="entry name" value="MOB_kinase_act_fam"/>
</dbReference>
<feature type="binding site" evidence="1">
    <location>
        <position position="117"/>
    </location>
    <ligand>
        <name>Zn(2+)</name>
        <dbReference type="ChEBI" id="CHEBI:29105"/>
    </ligand>
</feature>
<dbReference type="Proteomes" id="UP000077266">
    <property type="component" value="Unassembled WGS sequence"/>
</dbReference>
<dbReference type="SUPFAM" id="SSF101152">
    <property type="entry name" value="Mob1/phocein"/>
    <property type="match status" value="1"/>
</dbReference>
<dbReference type="FunCoup" id="A0A165CQJ4">
    <property type="interactions" value="118"/>
</dbReference>
<evidence type="ECO:0000313" key="4">
    <source>
        <dbReference type="Proteomes" id="UP000077266"/>
    </source>
</evidence>
<dbReference type="SMART" id="SM01388">
    <property type="entry name" value="Mob1_phocein"/>
    <property type="match status" value="1"/>
</dbReference>
<protein>
    <recommendedName>
        <fullName evidence="5">Mob1/phocein</fullName>
    </recommendedName>
</protein>
<evidence type="ECO:0000256" key="1">
    <source>
        <dbReference type="PIRSR" id="PIRSR605301-1"/>
    </source>
</evidence>
<gene>
    <name evidence="3" type="ORF">EXIGLDRAFT_626378</name>
</gene>
<dbReference type="InterPro" id="IPR036703">
    <property type="entry name" value="MOB_kinase_act_sf"/>
</dbReference>
<dbReference type="EMBL" id="KV426298">
    <property type="protein sequence ID" value="KZV82907.1"/>
    <property type="molecule type" value="Genomic_DNA"/>
</dbReference>